<dbReference type="Gene3D" id="2.40.30.170">
    <property type="match status" value="1"/>
</dbReference>
<evidence type="ECO:0000256" key="2">
    <source>
        <dbReference type="SAM" id="Coils"/>
    </source>
</evidence>
<name>A0A2A2EVG2_9GAMM</name>
<feature type="domain" description="Multidrug resistance protein MdtA-like barrel-sandwich hybrid" evidence="4">
    <location>
        <begin position="75"/>
        <end position="198"/>
    </location>
</feature>
<organism evidence="6 7">
    <name type="scientific">Halomonas salipaludis</name>
    <dbReference type="NCBI Taxonomy" id="2032625"/>
    <lineage>
        <taxon>Bacteria</taxon>
        <taxon>Pseudomonadati</taxon>
        <taxon>Pseudomonadota</taxon>
        <taxon>Gammaproteobacteria</taxon>
        <taxon>Oceanospirillales</taxon>
        <taxon>Halomonadaceae</taxon>
        <taxon>Halomonas</taxon>
    </lineage>
</organism>
<dbReference type="Gene3D" id="1.10.287.470">
    <property type="entry name" value="Helix hairpin bin"/>
    <property type="match status" value="1"/>
</dbReference>
<comment type="caution">
    <text evidence="6">The sequence shown here is derived from an EMBL/GenBank/DDBJ whole genome shotgun (WGS) entry which is preliminary data.</text>
</comment>
<accession>A0A2A2EVG2</accession>
<dbReference type="GO" id="GO:0015562">
    <property type="term" value="F:efflux transmembrane transporter activity"/>
    <property type="evidence" value="ECO:0007669"/>
    <property type="project" value="TreeGrafter"/>
</dbReference>
<dbReference type="Pfam" id="PF25917">
    <property type="entry name" value="BSH_RND"/>
    <property type="match status" value="1"/>
</dbReference>
<protein>
    <submittedName>
        <fullName evidence="6">Efflux transporter periplasmic adaptor subunit</fullName>
    </submittedName>
</protein>
<feature type="region of interest" description="Disordered" evidence="3">
    <location>
        <begin position="358"/>
        <end position="378"/>
    </location>
</feature>
<evidence type="ECO:0000313" key="6">
    <source>
        <dbReference type="EMBL" id="PAU76658.1"/>
    </source>
</evidence>
<dbReference type="RefSeq" id="WP_095621049.1">
    <property type="nucleotide sequence ID" value="NZ_NSKB01000004.1"/>
</dbReference>
<evidence type="ECO:0000256" key="1">
    <source>
        <dbReference type="ARBA" id="ARBA00009477"/>
    </source>
</evidence>
<gene>
    <name evidence="6" type="ORF">CK498_11750</name>
</gene>
<dbReference type="NCBIfam" id="TIGR01730">
    <property type="entry name" value="RND_mfp"/>
    <property type="match status" value="1"/>
</dbReference>
<dbReference type="Pfam" id="PF25954">
    <property type="entry name" value="Beta-barrel_RND_2"/>
    <property type="match status" value="1"/>
</dbReference>
<feature type="coiled-coil region" evidence="2">
    <location>
        <begin position="108"/>
        <end position="135"/>
    </location>
</feature>
<comment type="similarity">
    <text evidence="1">Belongs to the membrane fusion protein (MFP) (TC 8.A.1) family.</text>
</comment>
<dbReference type="PANTHER" id="PTHR30469:SF29">
    <property type="entry name" value="BLR2860 PROTEIN"/>
    <property type="match status" value="1"/>
</dbReference>
<feature type="domain" description="CusB-like beta-barrel" evidence="5">
    <location>
        <begin position="209"/>
        <end position="279"/>
    </location>
</feature>
<dbReference type="SUPFAM" id="SSF111369">
    <property type="entry name" value="HlyD-like secretion proteins"/>
    <property type="match status" value="1"/>
</dbReference>
<evidence type="ECO:0000313" key="7">
    <source>
        <dbReference type="Proteomes" id="UP000217771"/>
    </source>
</evidence>
<evidence type="ECO:0000259" key="4">
    <source>
        <dbReference type="Pfam" id="PF25917"/>
    </source>
</evidence>
<keyword evidence="2" id="KW-0175">Coiled coil</keyword>
<dbReference type="PANTHER" id="PTHR30469">
    <property type="entry name" value="MULTIDRUG RESISTANCE PROTEIN MDTA"/>
    <property type="match status" value="1"/>
</dbReference>
<dbReference type="InterPro" id="IPR006143">
    <property type="entry name" value="RND_pump_MFP"/>
</dbReference>
<reference evidence="6 7" key="1">
    <citation type="submission" date="2017-08" db="EMBL/GenBank/DDBJ databases">
        <title>Halomonas alkalisoli sp. nov., isolated from saline alkaline soil.</title>
        <authorList>
            <person name="Wang D."/>
            <person name="Zhang G."/>
        </authorList>
    </citation>
    <scope>NUCLEOTIDE SEQUENCE [LARGE SCALE GENOMIC DNA]</scope>
    <source>
        <strain evidence="6 7">WRN001</strain>
    </source>
</reference>
<dbReference type="PRINTS" id="PR01490">
    <property type="entry name" value="RTXTOXIND"/>
</dbReference>
<dbReference type="InterPro" id="IPR058792">
    <property type="entry name" value="Beta-barrel_RND_2"/>
</dbReference>
<dbReference type="OrthoDB" id="9806939at2"/>
<sequence>MVVRRPSTPFLLALACGLALLAWMLFGDLQRFSAEAPEAEPAGDATLSRVEVQRSEAQPFAPQLTTQGQLGAWRDIELRARREGQVEALPVAQGERVEAGQTLLELDREDLPAQLARAEADLELARAELDGADQLRQRDLVSRTEQLRLAGAVAGAVAEVEQLRQMLEHTRPTAPFAGTLDQLDIDPGATLQVGEVYARLVDDTQLRATAHIAQRDALDLAPGLPVSVRLLDGSSLDGELSYVASRADEGTRSFAVEARLDNPQRRRLAGASASLSITRAERPAHRLSPALLVLDADGQLGVYAVGDDDHVVIHPVQLLAADSRQAWVTGLPDSVTLITLGGGFVSAGERVEPVPAEDDALLSGDDLPEAPGSGGAVL</sequence>
<dbReference type="Gene3D" id="2.40.50.100">
    <property type="match status" value="1"/>
</dbReference>
<dbReference type="AlphaFoldDB" id="A0A2A2EVG2"/>
<evidence type="ECO:0000259" key="5">
    <source>
        <dbReference type="Pfam" id="PF25954"/>
    </source>
</evidence>
<dbReference type="GO" id="GO:1990281">
    <property type="term" value="C:efflux pump complex"/>
    <property type="evidence" value="ECO:0007669"/>
    <property type="project" value="TreeGrafter"/>
</dbReference>
<dbReference type="EMBL" id="NSKB01000004">
    <property type="protein sequence ID" value="PAU76658.1"/>
    <property type="molecule type" value="Genomic_DNA"/>
</dbReference>
<dbReference type="PROSITE" id="PS51257">
    <property type="entry name" value="PROKAR_LIPOPROTEIN"/>
    <property type="match status" value="1"/>
</dbReference>
<dbReference type="InterPro" id="IPR058625">
    <property type="entry name" value="MdtA-like_BSH"/>
</dbReference>
<evidence type="ECO:0000256" key="3">
    <source>
        <dbReference type="SAM" id="MobiDB-lite"/>
    </source>
</evidence>
<keyword evidence="7" id="KW-1185">Reference proteome</keyword>
<dbReference type="Proteomes" id="UP000217771">
    <property type="component" value="Unassembled WGS sequence"/>
</dbReference>
<proteinExistence type="inferred from homology"/>